<name>A0ABU5Q3J1_9XANT</name>
<keyword evidence="3" id="KW-1185">Reference proteome</keyword>
<evidence type="ECO:0000313" key="2">
    <source>
        <dbReference type="EMBL" id="MEA5126453.1"/>
    </source>
</evidence>
<feature type="domain" description="ParB-like N-terminal" evidence="1">
    <location>
        <begin position="51"/>
        <end position="113"/>
    </location>
</feature>
<evidence type="ECO:0000259" key="1">
    <source>
        <dbReference type="Pfam" id="PF02195"/>
    </source>
</evidence>
<dbReference type="InterPro" id="IPR036086">
    <property type="entry name" value="ParB/Sulfiredoxin_sf"/>
</dbReference>
<evidence type="ECO:0000313" key="3">
    <source>
        <dbReference type="Proteomes" id="UP001303614"/>
    </source>
</evidence>
<dbReference type="Gene3D" id="3.90.1530.10">
    <property type="entry name" value="Conserved hypothetical protein from pyrococcus furiosus pfu- 392566-001, ParB domain"/>
    <property type="match status" value="1"/>
</dbReference>
<protein>
    <submittedName>
        <fullName evidence="2">ParB N-terminal domain-containing protein</fullName>
    </submittedName>
</protein>
<dbReference type="EMBL" id="JAYFSO010000044">
    <property type="protein sequence ID" value="MEA5126453.1"/>
    <property type="molecule type" value="Genomic_DNA"/>
</dbReference>
<accession>A0ABU5Q3J1</accession>
<dbReference type="InterPro" id="IPR003115">
    <property type="entry name" value="ParB_N"/>
</dbReference>
<dbReference type="RefSeq" id="WP_082861642.1">
    <property type="nucleotide sequence ID" value="NZ_JAYFSN010000047.1"/>
</dbReference>
<dbReference type="SUPFAM" id="SSF110849">
    <property type="entry name" value="ParB/Sulfiredoxin"/>
    <property type="match status" value="1"/>
</dbReference>
<dbReference type="Pfam" id="PF02195">
    <property type="entry name" value="ParB_N"/>
    <property type="match status" value="1"/>
</dbReference>
<gene>
    <name evidence="2" type="ORF">VB146_21925</name>
</gene>
<sequence>MQPLIKAERASEPEILDISIEKLHFDPDNPRLPLKLRGGAESEVFTYLLRECSLVELMLSIGSQGFFQGEPLLVVPKEGTTDFVVVEGNRRLAAVKLLGRNDPPPILVRQVTAAREEATNKPEKVPVLKFKKRDDILVYLGYRHITGVNEWGALEKARYLQQLSQHFGDIPDKNKILAKQIGSRSDYVSQTLCALELVEVANDDGFFEKNSIDPDKISFSLLTTALSYTSIYEYVGLKSREGFEYHEIDREKLNELFTWIFKEEGGRTRLGESRQLKTLARVVKNDSALKSFKRGASLDEADLFTDGPLVLIRKLMAEAESRLSTALENLRHASGLNMQDLEKAQGLEKSARYLRSSIDSEVSKE</sequence>
<organism evidence="2 3">
    <name type="scientific">Xanthomonas floridensis</name>
    <dbReference type="NCBI Taxonomy" id="1843580"/>
    <lineage>
        <taxon>Bacteria</taxon>
        <taxon>Pseudomonadati</taxon>
        <taxon>Pseudomonadota</taxon>
        <taxon>Gammaproteobacteria</taxon>
        <taxon>Lysobacterales</taxon>
        <taxon>Lysobacteraceae</taxon>
        <taxon>Xanthomonas</taxon>
    </lineage>
</organism>
<proteinExistence type="predicted"/>
<reference evidence="2 3" key="1">
    <citation type="submission" date="2023-12" db="EMBL/GenBank/DDBJ databases">
        <title>Genome sequencing of Xanthomonas floridensis.</title>
        <authorList>
            <person name="Greer S."/>
            <person name="Harrison J."/>
            <person name="Grant M."/>
            <person name="Vicente J."/>
            <person name="Studholme D."/>
        </authorList>
    </citation>
    <scope>NUCLEOTIDE SEQUENCE [LARGE SCALE GENOMIC DNA]</scope>
    <source>
        <strain evidence="2 3">WHRI 8848</strain>
    </source>
</reference>
<comment type="caution">
    <text evidence="2">The sequence shown here is derived from an EMBL/GenBank/DDBJ whole genome shotgun (WGS) entry which is preliminary data.</text>
</comment>
<dbReference type="Proteomes" id="UP001303614">
    <property type="component" value="Unassembled WGS sequence"/>
</dbReference>